<dbReference type="AlphaFoldDB" id="A0A284RNE0"/>
<evidence type="ECO:0000313" key="1">
    <source>
        <dbReference type="EMBL" id="SJL10234.1"/>
    </source>
</evidence>
<gene>
    <name evidence="1" type="ORF">ARMOST_13618</name>
</gene>
<reference evidence="2" key="1">
    <citation type="journal article" date="2017" name="Nat. Ecol. Evol.">
        <title>Genome expansion and lineage-specific genetic innovations in the forest pathogenic fungi Armillaria.</title>
        <authorList>
            <person name="Sipos G."/>
            <person name="Prasanna A.N."/>
            <person name="Walter M.C."/>
            <person name="O'Connor E."/>
            <person name="Balint B."/>
            <person name="Krizsan K."/>
            <person name="Kiss B."/>
            <person name="Hess J."/>
            <person name="Varga T."/>
            <person name="Slot J."/>
            <person name="Riley R."/>
            <person name="Boka B."/>
            <person name="Rigling D."/>
            <person name="Barry K."/>
            <person name="Lee J."/>
            <person name="Mihaltcheva S."/>
            <person name="LaButti K."/>
            <person name="Lipzen A."/>
            <person name="Waldron R."/>
            <person name="Moloney N.M."/>
            <person name="Sperisen C."/>
            <person name="Kredics L."/>
            <person name="Vagvoelgyi C."/>
            <person name="Patrignani A."/>
            <person name="Fitzpatrick D."/>
            <person name="Nagy I."/>
            <person name="Doyle S."/>
            <person name="Anderson J.B."/>
            <person name="Grigoriev I.V."/>
            <person name="Gueldener U."/>
            <person name="Muensterkoetter M."/>
            <person name="Nagy L.G."/>
        </authorList>
    </citation>
    <scope>NUCLEOTIDE SEQUENCE [LARGE SCALE GENOMIC DNA]</scope>
    <source>
        <strain evidence="2">C18/9</strain>
    </source>
</reference>
<keyword evidence="2" id="KW-1185">Reference proteome</keyword>
<dbReference type="EMBL" id="FUEG01000012">
    <property type="protein sequence ID" value="SJL10234.1"/>
    <property type="molecule type" value="Genomic_DNA"/>
</dbReference>
<organism evidence="1 2">
    <name type="scientific">Armillaria ostoyae</name>
    <name type="common">Armillaria root rot fungus</name>
    <dbReference type="NCBI Taxonomy" id="47428"/>
    <lineage>
        <taxon>Eukaryota</taxon>
        <taxon>Fungi</taxon>
        <taxon>Dikarya</taxon>
        <taxon>Basidiomycota</taxon>
        <taxon>Agaricomycotina</taxon>
        <taxon>Agaricomycetes</taxon>
        <taxon>Agaricomycetidae</taxon>
        <taxon>Agaricales</taxon>
        <taxon>Marasmiineae</taxon>
        <taxon>Physalacriaceae</taxon>
        <taxon>Armillaria</taxon>
    </lineage>
</organism>
<evidence type="ECO:0000313" key="2">
    <source>
        <dbReference type="Proteomes" id="UP000219338"/>
    </source>
</evidence>
<dbReference type="Proteomes" id="UP000219338">
    <property type="component" value="Unassembled WGS sequence"/>
</dbReference>
<sequence length="74" mass="7587">MPATLTTPTTLSVVSPPSLHQLTSWTAVMQGGSVVVAKAVVGERGIVDISVSEEGGGLNIDQWVAARRSADPSV</sequence>
<accession>A0A284RNE0</accession>
<name>A0A284RNE0_ARMOS</name>
<proteinExistence type="predicted"/>
<protein>
    <submittedName>
        <fullName evidence="1">Uncharacterized protein</fullName>
    </submittedName>
</protein>